<dbReference type="SMART" id="SM00744">
    <property type="entry name" value="RINGv"/>
    <property type="match status" value="2"/>
</dbReference>
<keyword evidence="1" id="KW-0479">Metal-binding</keyword>
<keyword evidence="2 4" id="KW-0863">Zinc-finger</keyword>
<gene>
    <name evidence="6" type="ORF">H0E87_019159</name>
</gene>
<organism evidence="6 7">
    <name type="scientific">Populus deltoides</name>
    <name type="common">Eastern poplar</name>
    <name type="synonym">Eastern cottonwood</name>
    <dbReference type="NCBI Taxonomy" id="3696"/>
    <lineage>
        <taxon>Eukaryota</taxon>
        <taxon>Viridiplantae</taxon>
        <taxon>Streptophyta</taxon>
        <taxon>Embryophyta</taxon>
        <taxon>Tracheophyta</taxon>
        <taxon>Spermatophyta</taxon>
        <taxon>Magnoliopsida</taxon>
        <taxon>eudicotyledons</taxon>
        <taxon>Gunneridae</taxon>
        <taxon>Pentapetalae</taxon>
        <taxon>rosids</taxon>
        <taxon>fabids</taxon>
        <taxon>Malpighiales</taxon>
        <taxon>Salicaceae</taxon>
        <taxon>Saliceae</taxon>
        <taxon>Populus</taxon>
    </lineage>
</organism>
<accession>A0A8T2XSV2</accession>
<evidence type="ECO:0000256" key="2">
    <source>
        <dbReference type="ARBA" id="ARBA00022771"/>
    </source>
</evidence>
<dbReference type="PANTHER" id="PTHR47662">
    <property type="entry name" value="RING-TYPE DOMAIN-CONTAINING PROTEIN"/>
    <property type="match status" value="1"/>
</dbReference>
<evidence type="ECO:0000256" key="4">
    <source>
        <dbReference type="PROSITE-ProRule" id="PRU00175"/>
    </source>
</evidence>
<proteinExistence type="predicted"/>
<keyword evidence="3" id="KW-0862">Zinc</keyword>
<feature type="domain" description="RING-type" evidence="5">
    <location>
        <begin position="53"/>
        <end position="95"/>
    </location>
</feature>
<dbReference type="PROSITE" id="PS50089">
    <property type="entry name" value="ZF_RING_2"/>
    <property type="match status" value="2"/>
</dbReference>
<reference evidence="6" key="1">
    <citation type="journal article" date="2021" name="J. Hered.">
        <title>Genome Assembly of Salicaceae Populus deltoides (Eastern Cottonwood) I-69 Based on Nanopore Sequencing and Hi-C Technologies.</title>
        <authorList>
            <person name="Bai S."/>
            <person name="Wu H."/>
            <person name="Zhang J."/>
            <person name="Pan Z."/>
            <person name="Zhao W."/>
            <person name="Li Z."/>
            <person name="Tong C."/>
        </authorList>
    </citation>
    <scope>NUCLEOTIDE SEQUENCE</scope>
    <source>
        <tissue evidence="6">Leaf</tissue>
    </source>
</reference>
<name>A0A8T2XSV2_POPDE</name>
<evidence type="ECO:0000313" key="6">
    <source>
        <dbReference type="EMBL" id="KAH8496288.1"/>
    </source>
</evidence>
<dbReference type="SMART" id="SM00184">
    <property type="entry name" value="RING"/>
    <property type="match status" value="2"/>
</dbReference>
<keyword evidence="7" id="KW-1185">Reference proteome</keyword>
<dbReference type="EMBL" id="JACEGQ020000010">
    <property type="protein sequence ID" value="KAH8496288.1"/>
    <property type="molecule type" value="Genomic_DNA"/>
</dbReference>
<evidence type="ECO:0000256" key="3">
    <source>
        <dbReference type="ARBA" id="ARBA00022833"/>
    </source>
</evidence>
<dbReference type="GO" id="GO:0008270">
    <property type="term" value="F:zinc ion binding"/>
    <property type="evidence" value="ECO:0007669"/>
    <property type="project" value="UniProtKB-KW"/>
</dbReference>
<sequence length="240" mass="28229">MFIKYLNLISAHLRWAFNFLCYYPFSFQEHELFAVTAIGEELNTVINEAPAECAVCLSDVQEGEEIRELRCGHIFHRACLYRWLDFRQSTCPLCRGSLAPRRTLILDQHLIEVLTFKFCSFTSTDERDTWWLRFQEHELFAVTAIGEELNTVINEAPAECAVCLSDVQEGEEIRELRCGHIFHRACLYRWLDFRQSTCPLCRGSLAPRRTLILDQHLIEVLTFKFCSFTSTDERDTWWLR</sequence>
<dbReference type="SMART" id="SM01197">
    <property type="entry name" value="FANCL_C"/>
    <property type="match status" value="1"/>
</dbReference>
<dbReference type="PANTHER" id="PTHR47662:SF1">
    <property type="entry name" value="RING-TYPE DOMAIN-CONTAINING PROTEIN"/>
    <property type="match status" value="1"/>
</dbReference>
<evidence type="ECO:0000256" key="1">
    <source>
        <dbReference type="ARBA" id="ARBA00022723"/>
    </source>
</evidence>
<dbReference type="InterPro" id="IPR001841">
    <property type="entry name" value="Znf_RING"/>
</dbReference>
<comment type="caution">
    <text evidence="6">The sequence shown here is derived from an EMBL/GenBank/DDBJ whole genome shotgun (WGS) entry which is preliminary data.</text>
</comment>
<dbReference type="Proteomes" id="UP000807159">
    <property type="component" value="Chromosome 10"/>
</dbReference>
<dbReference type="InterPro" id="IPR013083">
    <property type="entry name" value="Znf_RING/FYVE/PHD"/>
</dbReference>
<dbReference type="InterPro" id="IPR011016">
    <property type="entry name" value="Znf_RING-CH"/>
</dbReference>
<dbReference type="Gene3D" id="3.30.40.10">
    <property type="entry name" value="Zinc/RING finger domain, C3HC4 (zinc finger)"/>
    <property type="match status" value="2"/>
</dbReference>
<dbReference type="Pfam" id="PF13639">
    <property type="entry name" value="zf-RING_2"/>
    <property type="match status" value="2"/>
</dbReference>
<feature type="domain" description="RING-type" evidence="5">
    <location>
        <begin position="160"/>
        <end position="202"/>
    </location>
</feature>
<protein>
    <recommendedName>
        <fullName evidence="5">RING-type domain-containing protein</fullName>
    </recommendedName>
</protein>
<evidence type="ECO:0000259" key="5">
    <source>
        <dbReference type="PROSITE" id="PS50089"/>
    </source>
</evidence>
<dbReference type="AlphaFoldDB" id="A0A8T2XSV2"/>
<evidence type="ECO:0000313" key="7">
    <source>
        <dbReference type="Proteomes" id="UP000807159"/>
    </source>
</evidence>
<dbReference type="SUPFAM" id="SSF57850">
    <property type="entry name" value="RING/U-box"/>
    <property type="match status" value="2"/>
</dbReference>